<comment type="caution">
    <text evidence="1">The sequence shown here is derived from an EMBL/GenBank/DDBJ whole genome shotgun (WGS) entry which is preliminary data.</text>
</comment>
<reference evidence="1 2" key="1">
    <citation type="submission" date="2024-02" db="EMBL/GenBank/DDBJ databases">
        <title>Full genome sequence of Nocardioides kribbensis.</title>
        <authorList>
            <person name="Poletto B.L."/>
            <person name="Silva G."/>
            <person name="Galante D."/>
            <person name="Campos K.R."/>
            <person name="Santos M.B.N."/>
            <person name="Sacchi C.T."/>
        </authorList>
    </citation>
    <scope>NUCLEOTIDE SEQUENCE [LARGE SCALE GENOMIC DNA]</scope>
    <source>
        <strain evidence="1 2">O4R</strain>
    </source>
</reference>
<proteinExistence type="predicted"/>
<dbReference type="RefSeq" id="WP_349803582.1">
    <property type="nucleotide sequence ID" value="NZ_JBEGDP010000001.1"/>
</dbReference>
<dbReference type="Proteomes" id="UP001482520">
    <property type="component" value="Unassembled WGS sequence"/>
</dbReference>
<sequence>MSGRRSEQVRGGRLAPTVVLAVVLPLLVLLSALAVGGPDEVAAPGAQPPSEAALTRSTLVCPRAADGGRVVVGSDAGAPGTVAAGEEEVEVGDGVTAGLDDDGSVEVTGEGERAPGLVAGRSARDATSAVDCPPPSSDQWFTGVGAGGAHTSVLELHNPDGGPAVADVAVYSQSGALDAERLRGVAVGPGRTLRLDLAELVPRREELTLRVTTDRGRIAATVVDSFEELGAAAASREWLPSQAEPRTDNLLLGVPPGDGRRTLVVANPGDDAVRVQVGIVTAQSVFAPEELPELVVDPGSVKVVSLGALLSSPAADGALGLALTSSAPVTATLRSSVDGDLAETVAGPLVTGATAAVVPPGPGGAELVLGGAATAGVVEVEAWDAEGRPLRTRRTEVGPDRGTSLALPAGAVLVRVVPSRAEVVASLLRAGPDGSVVVPLRDLVRSALVPAVRPGLG</sequence>
<evidence type="ECO:0000313" key="2">
    <source>
        <dbReference type="Proteomes" id="UP001482520"/>
    </source>
</evidence>
<gene>
    <name evidence="1" type="ORF">V6R90_01475</name>
</gene>
<dbReference type="Pfam" id="PF18986">
    <property type="entry name" value="DUF5719"/>
    <property type="match status" value="1"/>
</dbReference>
<protein>
    <submittedName>
        <fullName evidence="1">DUF5719 family protein</fullName>
    </submittedName>
</protein>
<name>A0ABV1NTV3_9ACTN</name>
<dbReference type="InterPro" id="IPR043777">
    <property type="entry name" value="DUF5719"/>
</dbReference>
<keyword evidence="2" id="KW-1185">Reference proteome</keyword>
<evidence type="ECO:0000313" key="1">
    <source>
        <dbReference type="EMBL" id="MEQ7845930.1"/>
    </source>
</evidence>
<dbReference type="EMBL" id="JBEGDP010000001">
    <property type="protein sequence ID" value="MEQ7845930.1"/>
    <property type="molecule type" value="Genomic_DNA"/>
</dbReference>
<organism evidence="1 2">
    <name type="scientific">Nocardioides kribbensis</name>
    <dbReference type="NCBI Taxonomy" id="305517"/>
    <lineage>
        <taxon>Bacteria</taxon>
        <taxon>Bacillati</taxon>
        <taxon>Actinomycetota</taxon>
        <taxon>Actinomycetes</taxon>
        <taxon>Propionibacteriales</taxon>
        <taxon>Nocardioidaceae</taxon>
        <taxon>Nocardioides</taxon>
    </lineage>
</organism>
<accession>A0ABV1NTV3</accession>